<feature type="transmembrane region" description="Helical" evidence="1">
    <location>
        <begin position="194"/>
        <end position="215"/>
    </location>
</feature>
<evidence type="ECO:0000313" key="3">
    <source>
        <dbReference type="Proteomes" id="UP000010304"/>
    </source>
</evidence>
<feature type="transmembrane region" description="Helical" evidence="1">
    <location>
        <begin position="127"/>
        <end position="145"/>
    </location>
</feature>
<name>E8KA21_9STRE</name>
<evidence type="ECO:0000256" key="1">
    <source>
        <dbReference type="SAM" id="Phobius"/>
    </source>
</evidence>
<dbReference type="eggNOG" id="COG5522">
    <property type="taxonomic scope" value="Bacteria"/>
</dbReference>
<keyword evidence="3" id="KW-1185">Reference proteome</keyword>
<dbReference type="STRING" id="888746.HMPREF9180_0326"/>
<feature type="transmembrane region" description="Helical" evidence="1">
    <location>
        <begin position="49"/>
        <end position="67"/>
    </location>
</feature>
<keyword evidence="1" id="KW-0812">Transmembrane</keyword>
<gene>
    <name evidence="2" type="ORF">HMPREF9180_0326</name>
</gene>
<keyword evidence="1" id="KW-1133">Transmembrane helix</keyword>
<reference evidence="2 3" key="1">
    <citation type="submission" date="2010-12" db="EMBL/GenBank/DDBJ databases">
        <authorList>
            <person name="Muzny D."/>
            <person name="Qin X."/>
            <person name="Deng J."/>
            <person name="Jiang H."/>
            <person name="Liu Y."/>
            <person name="Qu J."/>
            <person name="Song X.-Z."/>
            <person name="Zhang L."/>
            <person name="Thornton R."/>
            <person name="Coyle M."/>
            <person name="Francisco L."/>
            <person name="Jackson L."/>
            <person name="Javaid M."/>
            <person name="Korchina V."/>
            <person name="Kovar C."/>
            <person name="Mata R."/>
            <person name="Mathew T."/>
            <person name="Ngo R."/>
            <person name="Nguyen L."/>
            <person name="Nguyen N."/>
            <person name="Okwuonu G."/>
            <person name="Ongeri F."/>
            <person name="Pham C."/>
            <person name="Simmons D."/>
            <person name="Wilczek-Boney K."/>
            <person name="Hale W."/>
            <person name="Jakkamsetti A."/>
            <person name="Pham P."/>
            <person name="Ruth R."/>
            <person name="San Lucas F."/>
            <person name="Warren J."/>
            <person name="Zhang J."/>
            <person name="Zhao Z."/>
            <person name="Zhou C."/>
            <person name="Zhu D."/>
            <person name="Lee S."/>
            <person name="Bess C."/>
            <person name="Blankenburg K."/>
            <person name="Forbes L."/>
            <person name="Fu Q."/>
            <person name="Gubbala S."/>
            <person name="Hirani K."/>
            <person name="Jayaseelan J.C."/>
            <person name="Lara F."/>
            <person name="Munidasa M."/>
            <person name="Palculict T."/>
            <person name="Patil S."/>
            <person name="Pu L.-L."/>
            <person name="Saada N."/>
            <person name="Tang L."/>
            <person name="Weissenberger G."/>
            <person name="Zhu Y."/>
            <person name="Hemphill L."/>
            <person name="Shang Y."/>
            <person name="Youmans B."/>
            <person name="Ayvaz T."/>
            <person name="Ross M."/>
            <person name="Santibanez J."/>
            <person name="Aqrawi P."/>
            <person name="Gross S."/>
            <person name="Joshi V."/>
            <person name="Fowler G."/>
            <person name="Nazareth L."/>
            <person name="Reid J."/>
            <person name="Worley K."/>
            <person name="Petrosino J."/>
            <person name="Highlander S."/>
            <person name="Gibbs R."/>
        </authorList>
    </citation>
    <scope>NUCLEOTIDE SEQUENCE [LARGE SCALE GENOMIC DNA]</scope>
    <source>
        <strain evidence="2 3">ATCC 700780</strain>
    </source>
</reference>
<dbReference type="InterPro" id="IPR011737">
    <property type="entry name" value="CHP02206_TP0381"/>
</dbReference>
<dbReference type="OrthoDB" id="9813172at2"/>
<feature type="transmembrane region" description="Helical" evidence="1">
    <location>
        <begin position="97"/>
        <end position="115"/>
    </location>
</feature>
<comment type="caution">
    <text evidence="2">The sequence shown here is derived from an EMBL/GenBank/DDBJ whole genome shotgun (WGS) entry which is preliminary data.</text>
</comment>
<sequence length="240" mass="27966">MHHFITRTQTTPPPIPIFWYGVMIGLLALSIYASLTYYKNPKFVRLFKWIQIAQLLALYTWYIGFSIPFSNSLPLYHCRLAMFAVVFLPDKWKTKQYFALMGASGAVFALGYPVFDPYDFPHITSFSFLIGHYALLVNSLVYLMNHYDKTLLKKYRIIAYTFILNLFLVGVNQVTGGNYGLLNTTPFIPDAPIWIKYLLVSIILSSALVLFDILFKKRWKKKIAQETIDLRRNMKNEKFK</sequence>
<accession>E8KA21</accession>
<proteinExistence type="predicted"/>
<dbReference type="AlphaFoldDB" id="E8KA21"/>
<evidence type="ECO:0000313" key="2">
    <source>
        <dbReference type="EMBL" id="EFX40942.1"/>
    </source>
</evidence>
<dbReference type="NCBIfam" id="TIGR02206">
    <property type="entry name" value="intg_mem_TP0381"/>
    <property type="match status" value="1"/>
</dbReference>
<dbReference type="RefSeq" id="WP_006145033.1">
    <property type="nucleotide sequence ID" value="NZ_GL732463.1"/>
</dbReference>
<dbReference type="HOGENOM" id="CLU_088526_3_0_9"/>
<feature type="transmembrane region" description="Helical" evidence="1">
    <location>
        <begin position="17"/>
        <end position="37"/>
    </location>
</feature>
<dbReference type="Pfam" id="PF14808">
    <property type="entry name" value="TMEM164"/>
    <property type="match status" value="1"/>
</dbReference>
<organism evidence="2 3">
    <name type="scientific">Streptococcus peroris ATCC 700780</name>
    <dbReference type="NCBI Taxonomy" id="888746"/>
    <lineage>
        <taxon>Bacteria</taxon>
        <taxon>Bacillati</taxon>
        <taxon>Bacillota</taxon>
        <taxon>Bacilli</taxon>
        <taxon>Lactobacillales</taxon>
        <taxon>Streptococcaceae</taxon>
        <taxon>Streptococcus</taxon>
    </lineage>
</organism>
<dbReference type="Proteomes" id="UP000010304">
    <property type="component" value="Unassembled WGS sequence"/>
</dbReference>
<protein>
    <submittedName>
        <fullName evidence="2">TIGR02206 family protein</fullName>
    </submittedName>
</protein>
<feature type="transmembrane region" description="Helical" evidence="1">
    <location>
        <begin position="157"/>
        <end position="174"/>
    </location>
</feature>
<keyword evidence="1" id="KW-0472">Membrane</keyword>
<dbReference type="EMBL" id="AEVF01000004">
    <property type="protein sequence ID" value="EFX40942.1"/>
    <property type="molecule type" value="Genomic_DNA"/>
</dbReference>